<evidence type="ECO:0008006" key="4">
    <source>
        <dbReference type="Google" id="ProtNLM"/>
    </source>
</evidence>
<keyword evidence="2" id="KW-0131">Cell cycle</keyword>
<dbReference type="InterPro" id="IPR040389">
    <property type="entry name" value="SMR"/>
</dbReference>
<dbReference type="EMBL" id="GGEC01000406">
    <property type="protein sequence ID" value="MBW80889.1"/>
    <property type="molecule type" value="Transcribed_RNA"/>
</dbReference>
<sequence>MSTVLESRRDLAKIRVIPVETESEALKSCSVADEEDNNAIRRETSAAAAADDDNCKTPTSEEQKIPAILSCPPAPRKPRMAVSCKRKLSELDFFENVNRGEVESFFRSSFEVVAKRRCPCD</sequence>
<organism evidence="3">
    <name type="scientific">Rhizophora mucronata</name>
    <name type="common">Asiatic mangrove</name>
    <dbReference type="NCBI Taxonomy" id="61149"/>
    <lineage>
        <taxon>Eukaryota</taxon>
        <taxon>Viridiplantae</taxon>
        <taxon>Streptophyta</taxon>
        <taxon>Embryophyta</taxon>
        <taxon>Tracheophyta</taxon>
        <taxon>Spermatophyta</taxon>
        <taxon>Magnoliopsida</taxon>
        <taxon>eudicotyledons</taxon>
        <taxon>Gunneridae</taxon>
        <taxon>Pentapetalae</taxon>
        <taxon>rosids</taxon>
        <taxon>fabids</taxon>
        <taxon>Malpighiales</taxon>
        <taxon>Rhizophoraceae</taxon>
        <taxon>Rhizophora</taxon>
    </lineage>
</organism>
<dbReference type="PANTHER" id="PTHR33142">
    <property type="entry name" value="CYCLIN-DEPENDENT PROTEIN KINASE INHIBITOR SMR13"/>
    <property type="match status" value="1"/>
</dbReference>
<dbReference type="AlphaFoldDB" id="A0A2P2II39"/>
<dbReference type="GO" id="GO:0004860">
    <property type="term" value="F:protein kinase inhibitor activity"/>
    <property type="evidence" value="ECO:0007669"/>
    <property type="project" value="UniProtKB-KW"/>
</dbReference>
<accession>A0A2P2II39</accession>
<keyword evidence="1" id="KW-0649">Protein kinase inhibitor</keyword>
<dbReference type="GO" id="GO:0032875">
    <property type="term" value="P:regulation of DNA endoreduplication"/>
    <property type="evidence" value="ECO:0007669"/>
    <property type="project" value="InterPro"/>
</dbReference>
<evidence type="ECO:0000256" key="2">
    <source>
        <dbReference type="ARBA" id="ARBA00023306"/>
    </source>
</evidence>
<dbReference type="PANTHER" id="PTHR33142:SF13">
    <property type="entry name" value="CYCLIN-DEPENDENT PROTEIN KINASE INHIBITOR SMR1"/>
    <property type="match status" value="1"/>
</dbReference>
<evidence type="ECO:0000313" key="3">
    <source>
        <dbReference type="EMBL" id="MBW80889.1"/>
    </source>
</evidence>
<reference evidence="3" key="1">
    <citation type="submission" date="2018-02" db="EMBL/GenBank/DDBJ databases">
        <title>Rhizophora mucronata_Transcriptome.</title>
        <authorList>
            <person name="Meera S.P."/>
            <person name="Sreeshan A."/>
            <person name="Augustine A."/>
        </authorList>
    </citation>
    <scope>NUCLEOTIDE SEQUENCE</scope>
    <source>
        <tissue evidence="3">Leaf</tissue>
    </source>
</reference>
<proteinExistence type="predicted"/>
<evidence type="ECO:0000256" key="1">
    <source>
        <dbReference type="ARBA" id="ARBA00023013"/>
    </source>
</evidence>
<name>A0A2P2II39_RHIMU</name>
<protein>
    <recommendedName>
        <fullName evidence="4">Cyclin-dependent protein kinase inhibitor SMR1-like</fullName>
    </recommendedName>
</protein>